<accession>A0A0M8ZR13</accession>
<sequence>MDEPREESRTIELRFELQFLLVLASGRCENWKTDRTGRLPGAREWPEYVIVLRYCLPKCAHGGRITRDQTEESESVALEPQPNVMRIRARYDDDAEDDDAIKSSPWGKALQSVTIETRFIAVMELSRFHDVPRPSSGFFRRKLPSNAVRIEVNNYEGDEVKDVQGKVGLKVKQGNWLEATMNFVSASIEVFNLEPRRSTTHPQRIGLHVKGVDVSLMEESFSREVRSSSIEEGLGPYVSTDLATANYPNNKTGVN</sequence>
<evidence type="ECO:0000313" key="2">
    <source>
        <dbReference type="Proteomes" id="UP000053105"/>
    </source>
</evidence>
<dbReference type="AlphaFoldDB" id="A0A0M8ZR13"/>
<reference evidence="1 2" key="1">
    <citation type="submission" date="2015-07" db="EMBL/GenBank/DDBJ databases">
        <title>The genome of Melipona quadrifasciata.</title>
        <authorList>
            <person name="Pan H."/>
            <person name="Kapheim K."/>
        </authorList>
    </citation>
    <scope>NUCLEOTIDE SEQUENCE [LARGE SCALE GENOMIC DNA]</scope>
    <source>
        <strain evidence="1">0111107301</strain>
        <tissue evidence="1">Whole body</tissue>
    </source>
</reference>
<keyword evidence="2" id="KW-1185">Reference proteome</keyword>
<name>A0A0M8ZR13_9HYME</name>
<dbReference type="EMBL" id="KQ435898">
    <property type="protein sequence ID" value="KOX69187.1"/>
    <property type="molecule type" value="Genomic_DNA"/>
</dbReference>
<proteinExistence type="predicted"/>
<dbReference type="OrthoDB" id="10634644at2759"/>
<gene>
    <name evidence="1" type="ORF">WN51_06340</name>
</gene>
<organism evidence="1 2">
    <name type="scientific">Melipona quadrifasciata</name>
    <dbReference type="NCBI Taxonomy" id="166423"/>
    <lineage>
        <taxon>Eukaryota</taxon>
        <taxon>Metazoa</taxon>
        <taxon>Ecdysozoa</taxon>
        <taxon>Arthropoda</taxon>
        <taxon>Hexapoda</taxon>
        <taxon>Insecta</taxon>
        <taxon>Pterygota</taxon>
        <taxon>Neoptera</taxon>
        <taxon>Endopterygota</taxon>
        <taxon>Hymenoptera</taxon>
        <taxon>Apocrita</taxon>
        <taxon>Aculeata</taxon>
        <taxon>Apoidea</taxon>
        <taxon>Anthophila</taxon>
        <taxon>Apidae</taxon>
        <taxon>Melipona</taxon>
    </lineage>
</organism>
<evidence type="ECO:0000313" key="1">
    <source>
        <dbReference type="EMBL" id="KOX69187.1"/>
    </source>
</evidence>
<dbReference type="Proteomes" id="UP000053105">
    <property type="component" value="Unassembled WGS sequence"/>
</dbReference>
<protein>
    <submittedName>
        <fullName evidence="1">Uncharacterized protein</fullName>
    </submittedName>
</protein>